<dbReference type="EMBL" id="CAJNNV010025199">
    <property type="protein sequence ID" value="CAE8613077.1"/>
    <property type="molecule type" value="Genomic_DNA"/>
</dbReference>
<comment type="caution">
    <text evidence="2">The sequence shown here is derived from an EMBL/GenBank/DDBJ whole genome shotgun (WGS) entry which is preliminary data.</text>
</comment>
<dbReference type="OrthoDB" id="409852at2759"/>
<evidence type="ECO:0000313" key="2">
    <source>
        <dbReference type="EMBL" id="CAE8613077.1"/>
    </source>
</evidence>
<reference evidence="2" key="1">
    <citation type="submission" date="2021-02" db="EMBL/GenBank/DDBJ databases">
        <authorList>
            <person name="Dougan E. K."/>
            <person name="Rhodes N."/>
            <person name="Thang M."/>
            <person name="Chan C."/>
        </authorList>
    </citation>
    <scope>NUCLEOTIDE SEQUENCE</scope>
</reference>
<feature type="compositionally biased region" description="Acidic residues" evidence="1">
    <location>
        <begin position="24"/>
        <end position="41"/>
    </location>
</feature>
<evidence type="ECO:0000256" key="1">
    <source>
        <dbReference type="SAM" id="MobiDB-lite"/>
    </source>
</evidence>
<feature type="region of interest" description="Disordered" evidence="1">
    <location>
        <begin position="253"/>
        <end position="273"/>
    </location>
</feature>
<keyword evidence="3" id="KW-1185">Reference proteome</keyword>
<proteinExistence type="predicted"/>
<feature type="region of interest" description="Disordered" evidence="1">
    <location>
        <begin position="1"/>
        <end position="66"/>
    </location>
</feature>
<feature type="compositionally biased region" description="Basic and acidic residues" evidence="1">
    <location>
        <begin position="42"/>
        <end position="57"/>
    </location>
</feature>
<protein>
    <submittedName>
        <fullName evidence="2">Uncharacterized protein</fullName>
    </submittedName>
</protein>
<gene>
    <name evidence="2" type="ORF">PGLA1383_LOCUS30861</name>
</gene>
<sequence>MSSRVSLQGEKPREEQTGSTQQDEVQDGLEEEDDDDDEQQEADAKELTAKSNPRERPPLVATGQMSPFDVRFSQMRARHEFRDGRPLDQAIDLIEPLPWVETSDVREDRPVWYLKAPFPPIQVLQWRCKLRDETTGRPLVDEATGDELYDDEDRWFALDNRRLHCLQKVAVRFWPDKCVIDVAELPSGRQVTRFRELKKFRTLDRGRSVNIGGRMEGETLVRWSWREEVGLKEQDEAKDKGHVLRKRPRRWPLGSEKEGNFGSSQGSYRNDADEDEESSFSLRLQDMPWRGMLGFIALYLAMRSSMRVIAAFYTAWQKQSEGSEGLGG</sequence>
<name>A0A813FJY2_POLGL</name>
<evidence type="ECO:0000313" key="3">
    <source>
        <dbReference type="Proteomes" id="UP000654075"/>
    </source>
</evidence>
<dbReference type="AlphaFoldDB" id="A0A813FJY2"/>
<dbReference type="Proteomes" id="UP000654075">
    <property type="component" value="Unassembled WGS sequence"/>
</dbReference>
<accession>A0A813FJY2</accession>
<organism evidence="2 3">
    <name type="scientific">Polarella glacialis</name>
    <name type="common">Dinoflagellate</name>
    <dbReference type="NCBI Taxonomy" id="89957"/>
    <lineage>
        <taxon>Eukaryota</taxon>
        <taxon>Sar</taxon>
        <taxon>Alveolata</taxon>
        <taxon>Dinophyceae</taxon>
        <taxon>Suessiales</taxon>
        <taxon>Suessiaceae</taxon>
        <taxon>Polarella</taxon>
    </lineage>
</organism>